<dbReference type="GO" id="GO:0003677">
    <property type="term" value="F:DNA binding"/>
    <property type="evidence" value="ECO:0007669"/>
    <property type="project" value="UniProtKB-KW"/>
</dbReference>
<feature type="domain" description="HTH merR-type" evidence="3">
    <location>
        <begin position="1"/>
        <end position="69"/>
    </location>
</feature>
<dbReference type="Gene3D" id="1.25.10.10">
    <property type="entry name" value="Leucine-rich Repeat Variant"/>
    <property type="match status" value="1"/>
</dbReference>
<proteinExistence type="predicted"/>
<dbReference type="InterPro" id="IPR016024">
    <property type="entry name" value="ARM-type_fold"/>
</dbReference>
<organism evidence="5 6">
    <name type="scientific">Cellulomonas oligotrophica</name>
    <dbReference type="NCBI Taxonomy" id="931536"/>
    <lineage>
        <taxon>Bacteria</taxon>
        <taxon>Bacillati</taxon>
        <taxon>Actinomycetota</taxon>
        <taxon>Actinomycetes</taxon>
        <taxon>Micrococcales</taxon>
        <taxon>Cellulomonadaceae</taxon>
        <taxon>Cellulomonas</taxon>
    </lineage>
</organism>
<dbReference type="PANTHER" id="PTHR30204">
    <property type="entry name" value="REDOX-CYCLING DRUG-SENSING TRANSCRIPTIONAL ACTIVATOR SOXR"/>
    <property type="match status" value="1"/>
</dbReference>
<reference evidence="4 7" key="2">
    <citation type="submission" date="2021-01" db="EMBL/GenBank/DDBJ databases">
        <title>Whole genome shotgun sequence of Cellulomonas oligotrophica NBRC 109435.</title>
        <authorList>
            <person name="Komaki H."/>
            <person name="Tamura T."/>
        </authorList>
    </citation>
    <scope>NUCLEOTIDE SEQUENCE [LARGE SCALE GENOMIC DNA]</scope>
    <source>
        <strain evidence="4 7">NBRC 109435</strain>
    </source>
</reference>
<dbReference type="PANTHER" id="PTHR30204:SF93">
    <property type="entry name" value="HTH MERR-TYPE DOMAIN-CONTAINING PROTEIN"/>
    <property type="match status" value="1"/>
</dbReference>
<dbReference type="PROSITE" id="PS00552">
    <property type="entry name" value="HTH_MERR_1"/>
    <property type="match status" value="1"/>
</dbReference>
<keyword evidence="7" id="KW-1185">Reference proteome</keyword>
<dbReference type="InterPro" id="IPR011989">
    <property type="entry name" value="ARM-like"/>
</dbReference>
<accession>A0A7Y9K0G1</accession>
<feature type="compositionally biased region" description="Low complexity" evidence="2">
    <location>
        <begin position="341"/>
        <end position="357"/>
    </location>
</feature>
<dbReference type="EMBL" id="JACCBK010000001">
    <property type="protein sequence ID" value="NYD87844.1"/>
    <property type="molecule type" value="Genomic_DNA"/>
</dbReference>
<evidence type="ECO:0000313" key="4">
    <source>
        <dbReference type="EMBL" id="GIG32949.1"/>
    </source>
</evidence>
<dbReference type="Pfam" id="PF13411">
    <property type="entry name" value="MerR_1"/>
    <property type="match status" value="1"/>
</dbReference>
<dbReference type="PROSITE" id="PS50937">
    <property type="entry name" value="HTH_MERR_2"/>
    <property type="match status" value="1"/>
</dbReference>
<name>A0A7Y9K0G1_9CELL</name>
<evidence type="ECO:0000259" key="3">
    <source>
        <dbReference type="PROSITE" id="PS50937"/>
    </source>
</evidence>
<dbReference type="SUPFAM" id="SSF46955">
    <property type="entry name" value="Putative DNA-binding domain"/>
    <property type="match status" value="1"/>
</dbReference>
<dbReference type="AlphaFoldDB" id="A0A7Y9K0G1"/>
<dbReference type="EMBL" id="BONN01000005">
    <property type="protein sequence ID" value="GIG32949.1"/>
    <property type="molecule type" value="Genomic_DNA"/>
</dbReference>
<evidence type="ECO:0000256" key="1">
    <source>
        <dbReference type="ARBA" id="ARBA00023125"/>
    </source>
</evidence>
<reference evidence="5 6" key="1">
    <citation type="submission" date="2020-07" db="EMBL/GenBank/DDBJ databases">
        <title>Sequencing the genomes of 1000 actinobacteria strains.</title>
        <authorList>
            <person name="Klenk H.-P."/>
        </authorList>
    </citation>
    <scope>NUCLEOTIDE SEQUENCE [LARGE SCALE GENOMIC DNA]</scope>
    <source>
        <strain evidence="5 6">DSM 24482</strain>
    </source>
</reference>
<evidence type="ECO:0000256" key="2">
    <source>
        <dbReference type="SAM" id="MobiDB-lite"/>
    </source>
</evidence>
<dbReference type="GO" id="GO:0003700">
    <property type="term" value="F:DNA-binding transcription factor activity"/>
    <property type="evidence" value="ECO:0007669"/>
    <property type="project" value="InterPro"/>
</dbReference>
<dbReference type="Gene3D" id="1.10.1660.10">
    <property type="match status" value="1"/>
</dbReference>
<evidence type="ECO:0000313" key="5">
    <source>
        <dbReference type="EMBL" id="NYD87844.1"/>
    </source>
</evidence>
<dbReference type="InterPro" id="IPR047057">
    <property type="entry name" value="MerR_fam"/>
</dbReference>
<dbReference type="InterPro" id="IPR000551">
    <property type="entry name" value="MerR-type_HTH_dom"/>
</dbReference>
<dbReference type="RefSeq" id="WP_140460158.1">
    <property type="nucleotide sequence ID" value="NZ_BONN01000005.1"/>
</dbReference>
<gene>
    <name evidence="5" type="ORF">BKA21_003393</name>
    <name evidence="4" type="ORF">Col01nite_21080</name>
</gene>
<sequence>MLIGEVSARTGISTRMLRHYDTIGLVRPGGRTGGGYRQYVPSDLRRLFHVEGLRSLGLSLPEVATVLADLEFDPAPMVERLVERTRERLAREEELLQLLTRVRSSGPAAWSEALSTVALLRGLEADDPSARQRLVLALTGETGTGVGPLTEAALREPEPNVAGALYWSLARQGDDAVDELAQALTSTDADRRRRAVAALAKIASPRALTALAAAAGHPDPFVDARATLARGALGDVDAVPALVALVADGRDDVEAADVLGRLAVQPGPAAGVVRAIGAAAADAPAEARRRLTGALAEIPGPEADDALTVLAADPARAVALTATALLRARPASGPDGLPTVSAARQARSSARARARGPGPAGPLRG</sequence>
<dbReference type="Proteomes" id="UP000577956">
    <property type="component" value="Unassembled WGS sequence"/>
</dbReference>
<dbReference type="SMART" id="SM00567">
    <property type="entry name" value="EZ_HEAT"/>
    <property type="match status" value="4"/>
</dbReference>
<dbReference type="Pfam" id="PF13646">
    <property type="entry name" value="HEAT_2"/>
    <property type="match status" value="1"/>
</dbReference>
<protein>
    <submittedName>
        <fullName evidence="5">DNA-binding transcriptional MerR regulator</fullName>
    </submittedName>
    <submittedName>
        <fullName evidence="4">MerR family transcriptional regulator</fullName>
    </submittedName>
</protein>
<dbReference type="SUPFAM" id="SSF48371">
    <property type="entry name" value="ARM repeat"/>
    <property type="match status" value="1"/>
</dbReference>
<dbReference type="Proteomes" id="UP000618382">
    <property type="component" value="Unassembled WGS sequence"/>
</dbReference>
<evidence type="ECO:0000313" key="7">
    <source>
        <dbReference type="Proteomes" id="UP000618382"/>
    </source>
</evidence>
<dbReference type="InterPro" id="IPR004155">
    <property type="entry name" value="PBS_lyase_HEAT"/>
</dbReference>
<comment type="caution">
    <text evidence="5">The sequence shown here is derived from an EMBL/GenBank/DDBJ whole genome shotgun (WGS) entry which is preliminary data.</text>
</comment>
<dbReference type="InterPro" id="IPR009061">
    <property type="entry name" value="DNA-bd_dom_put_sf"/>
</dbReference>
<keyword evidence="1 5" id="KW-0238">DNA-binding</keyword>
<dbReference type="SMART" id="SM00422">
    <property type="entry name" value="HTH_MERR"/>
    <property type="match status" value="1"/>
</dbReference>
<evidence type="ECO:0000313" key="6">
    <source>
        <dbReference type="Proteomes" id="UP000577956"/>
    </source>
</evidence>
<feature type="region of interest" description="Disordered" evidence="2">
    <location>
        <begin position="329"/>
        <end position="365"/>
    </location>
</feature>